<dbReference type="FunFam" id="3.20.20.70:FF:000010">
    <property type="entry name" value="2-isopropylmalate synthase"/>
    <property type="match status" value="1"/>
</dbReference>
<keyword evidence="9 11" id="KW-0464">Manganese</keyword>
<comment type="cofactor">
    <cofactor evidence="11">
        <name>Mn(2+)</name>
        <dbReference type="ChEBI" id="CHEBI:29035"/>
    </cofactor>
</comment>
<dbReference type="SMART" id="SM00917">
    <property type="entry name" value="LeuA_dimer"/>
    <property type="match status" value="1"/>
</dbReference>
<keyword evidence="14" id="KW-1185">Reference proteome</keyword>
<organism evidence="13 14">
    <name type="scientific">Anaerovirgula multivorans</name>
    <dbReference type="NCBI Taxonomy" id="312168"/>
    <lineage>
        <taxon>Bacteria</taxon>
        <taxon>Bacillati</taxon>
        <taxon>Bacillota</taxon>
        <taxon>Clostridia</taxon>
        <taxon>Peptostreptococcales</taxon>
        <taxon>Natronincolaceae</taxon>
        <taxon>Anaerovirgula</taxon>
    </lineage>
</organism>
<dbReference type="PANTHER" id="PTHR10277:SF9">
    <property type="entry name" value="2-ISOPROPYLMALATE SYNTHASE 1, CHLOROPLASTIC-RELATED"/>
    <property type="match status" value="1"/>
</dbReference>
<evidence type="ECO:0000256" key="9">
    <source>
        <dbReference type="ARBA" id="ARBA00023211"/>
    </source>
</evidence>
<dbReference type="GO" id="GO:0030145">
    <property type="term" value="F:manganese ion binding"/>
    <property type="evidence" value="ECO:0007669"/>
    <property type="project" value="UniProtKB-UniRule"/>
</dbReference>
<dbReference type="Pfam" id="PF22617">
    <property type="entry name" value="HCS_D2"/>
    <property type="match status" value="1"/>
</dbReference>
<evidence type="ECO:0000256" key="10">
    <source>
        <dbReference type="ARBA" id="ARBA00023304"/>
    </source>
</evidence>
<dbReference type="FunFam" id="3.30.160.270:FF:000003">
    <property type="entry name" value="2-isopropylmalate synthase"/>
    <property type="match status" value="1"/>
</dbReference>
<dbReference type="GO" id="GO:0003985">
    <property type="term" value="F:acetyl-CoA C-acetyltransferase activity"/>
    <property type="evidence" value="ECO:0007669"/>
    <property type="project" value="UniProtKB-UniRule"/>
</dbReference>
<dbReference type="InterPro" id="IPR002034">
    <property type="entry name" value="AIPM/Hcit_synth_CS"/>
</dbReference>
<dbReference type="PROSITE" id="PS00816">
    <property type="entry name" value="AIPM_HOMOCIT_SYNTH_2"/>
    <property type="match status" value="1"/>
</dbReference>
<feature type="domain" description="Pyruvate carboxyltransferase" evidence="12">
    <location>
        <begin position="7"/>
        <end position="269"/>
    </location>
</feature>
<dbReference type="PANTHER" id="PTHR10277">
    <property type="entry name" value="HOMOCITRATE SYNTHASE-RELATED"/>
    <property type="match status" value="1"/>
</dbReference>
<keyword evidence="6 11" id="KW-0028">Amino-acid biosynthesis</keyword>
<comment type="similarity">
    <text evidence="2 11">Belongs to the alpha-IPM synthase/homocitrate synthase family. LeuA type 1 subfamily.</text>
</comment>
<dbReference type="Gene3D" id="1.10.238.260">
    <property type="match status" value="1"/>
</dbReference>
<keyword evidence="11" id="KW-0963">Cytoplasm</keyword>
<dbReference type="SUPFAM" id="SSF110921">
    <property type="entry name" value="2-isopropylmalate synthase LeuA, allosteric (dimerisation) domain"/>
    <property type="match status" value="1"/>
</dbReference>
<dbReference type="NCBIfam" id="NF002086">
    <property type="entry name" value="PRK00915.1-3"/>
    <property type="match status" value="1"/>
</dbReference>
<evidence type="ECO:0000256" key="4">
    <source>
        <dbReference type="ARBA" id="ARBA00018198"/>
    </source>
</evidence>
<dbReference type="NCBIfam" id="NF002085">
    <property type="entry name" value="PRK00915.1-2"/>
    <property type="match status" value="1"/>
</dbReference>
<proteinExistence type="inferred from homology"/>
<dbReference type="NCBIfam" id="TIGR00973">
    <property type="entry name" value="leuA_bact"/>
    <property type="match status" value="1"/>
</dbReference>
<dbReference type="HAMAP" id="MF_01025">
    <property type="entry name" value="LeuA_type1"/>
    <property type="match status" value="1"/>
</dbReference>
<evidence type="ECO:0000259" key="12">
    <source>
        <dbReference type="PROSITE" id="PS50991"/>
    </source>
</evidence>
<keyword evidence="10 11" id="KW-0100">Branched-chain amino acid biosynthesis</keyword>
<dbReference type="Gene3D" id="3.20.20.70">
    <property type="entry name" value="Aldolase class I"/>
    <property type="match status" value="1"/>
</dbReference>
<dbReference type="InterPro" id="IPR013709">
    <property type="entry name" value="2-isopropylmalate_synth_dimer"/>
</dbReference>
<comment type="subunit">
    <text evidence="11">Homodimer.</text>
</comment>
<evidence type="ECO:0000256" key="2">
    <source>
        <dbReference type="ARBA" id="ARBA00009396"/>
    </source>
</evidence>
<dbReference type="InterPro" id="IPR013785">
    <property type="entry name" value="Aldolase_TIM"/>
</dbReference>
<comment type="catalytic activity">
    <reaction evidence="11">
        <text>3-methyl-2-oxobutanoate + acetyl-CoA + H2O = (2S)-2-isopropylmalate + CoA + H(+)</text>
        <dbReference type="Rhea" id="RHEA:21524"/>
        <dbReference type="ChEBI" id="CHEBI:1178"/>
        <dbReference type="ChEBI" id="CHEBI:11851"/>
        <dbReference type="ChEBI" id="CHEBI:15377"/>
        <dbReference type="ChEBI" id="CHEBI:15378"/>
        <dbReference type="ChEBI" id="CHEBI:57287"/>
        <dbReference type="ChEBI" id="CHEBI:57288"/>
        <dbReference type="EC" id="2.3.3.13"/>
    </reaction>
</comment>
<sequence>MQMAKHIKIFDTTLRDGEQSPGCSMNLQEKIELAKQLERLRVDVIEAGFAIASPGDFVSVKTVAQNVKNCRIASLARALPEDIDRAYEAVKYAEAPRIHTFIATSDIHMKYKLKASKEEVLQRAVEMVKYAKKYCGDVEFSAEDASRSEIEFLYQIFEAVIKVGATVINIPDTVGYTTPDEFFKLIHNIKNNVPNIDKAEISVHCHNDLGLGVANTLAAAKAGATQLECTINGIGERAGNAALEEIVMALNTRKDEYGMFTNIETTELYPSSRLVSKLTGMKIQHNKAIVGDNAFAHESGIHQHGMLAHQSTYEIMTPESVGLTNNKLVLGKHSGRHAFEERLISLGYHLSKEELNKAFQEFKVLADKKKVIYDKDIEALVLDKAVMTKEFYKLNQFVINSGNTITPTGIVRLLKENEEIEEVATGHGPVDAVFKAIDKIVGNGFTLEDYALQSVTEGEDAQGEALVKIKLGNDIYNGRGVSTDVVEASIKAYINAINKMLNELEWHEE</sequence>
<reference evidence="13 14" key="1">
    <citation type="submission" date="2017-06" db="EMBL/GenBank/DDBJ databases">
        <authorList>
            <person name="Kim H.J."/>
            <person name="Triplett B.A."/>
        </authorList>
    </citation>
    <scope>NUCLEOTIDE SEQUENCE [LARGE SCALE GENOMIC DNA]</scope>
    <source>
        <strain evidence="13 14">SCA</strain>
    </source>
</reference>
<evidence type="ECO:0000256" key="5">
    <source>
        <dbReference type="ARBA" id="ARBA00022430"/>
    </source>
</evidence>
<dbReference type="AlphaFoldDB" id="A0A239JQH9"/>
<dbReference type="Pfam" id="PF00682">
    <property type="entry name" value="HMGL-like"/>
    <property type="match status" value="1"/>
</dbReference>
<evidence type="ECO:0000313" key="13">
    <source>
        <dbReference type="EMBL" id="SNT08286.1"/>
    </source>
</evidence>
<dbReference type="Gene3D" id="3.30.160.270">
    <property type="match status" value="1"/>
</dbReference>
<protein>
    <recommendedName>
        <fullName evidence="4 11">2-isopropylmalate synthase</fullName>
        <ecNumber evidence="3 11">2.3.3.13</ecNumber>
    </recommendedName>
    <alternativeName>
        <fullName evidence="11">Alpha-IPM synthase</fullName>
    </alternativeName>
    <alternativeName>
        <fullName evidence="11">Alpha-isopropylmalate synthase</fullName>
    </alternativeName>
</protein>
<dbReference type="Proteomes" id="UP000198304">
    <property type="component" value="Unassembled WGS sequence"/>
</dbReference>
<feature type="region of interest" description="Regulatory domain" evidence="11">
    <location>
        <begin position="393"/>
        <end position="509"/>
    </location>
</feature>
<dbReference type="EC" id="2.3.3.13" evidence="3 11"/>
<keyword evidence="8 11" id="KW-0479">Metal-binding</keyword>
<evidence type="ECO:0000256" key="1">
    <source>
        <dbReference type="ARBA" id="ARBA00004689"/>
    </source>
</evidence>
<name>A0A239JQH9_9FIRM</name>
<keyword evidence="5 11" id="KW-0432">Leucine biosynthesis</keyword>
<keyword evidence="7 11" id="KW-0808">Transferase</keyword>
<evidence type="ECO:0000256" key="8">
    <source>
        <dbReference type="ARBA" id="ARBA00022723"/>
    </source>
</evidence>
<dbReference type="PROSITE" id="PS00815">
    <property type="entry name" value="AIPM_HOMOCIT_SYNTH_1"/>
    <property type="match status" value="1"/>
</dbReference>
<dbReference type="InterPro" id="IPR005671">
    <property type="entry name" value="LeuA_bact_synth"/>
</dbReference>
<evidence type="ECO:0000256" key="7">
    <source>
        <dbReference type="ARBA" id="ARBA00022679"/>
    </source>
</evidence>
<gene>
    <name evidence="11" type="primary">leuA</name>
    <name evidence="13" type="ORF">SAMN05446037_103814</name>
</gene>
<dbReference type="InterPro" id="IPR050073">
    <property type="entry name" value="2-IPM_HCS-like"/>
</dbReference>
<feature type="binding site" evidence="11">
    <location>
        <position position="204"/>
    </location>
    <ligand>
        <name>Mn(2+)</name>
        <dbReference type="ChEBI" id="CHEBI:29035"/>
    </ligand>
</feature>
<dbReference type="InterPro" id="IPR000891">
    <property type="entry name" value="PYR_CT"/>
</dbReference>
<feature type="binding site" evidence="11">
    <location>
        <position position="206"/>
    </location>
    <ligand>
        <name>Mn(2+)</name>
        <dbReference type="ChEBI" id="CHEBI:29035"/>
    </ligand>
</feature>
<comment type="pathway">
    <text evidence="1 11">Amino-acid biosynthesis; L-leucine biosynthesis; L-leucine from 3-methyl-2-oxobutanoate: step 1/4.</text>
</comment>
<dbReference type="Pfam" id="PF08502">
    <property type="entry name" value="LeuA_dimer"/>
    <property type="match status" value="1"/>
</dbReference>
<evidence type="ECO:0000256" key="11">
    <source>
        <dbReference type="HAMAP-Rule" id="MF_01025"/>
    </source>
</evidence>
<dbReference type="InterPro" id="IPR036230">
    <property type="entry name" value="LeuA_allosteric_dom_sf"/>
</dbReference>
<accession>A0A239JQH9</accession>
<dbReference type="InterPro" id="IPR054691">
    <property type="entry name" value="LeuA/HCS_post-cat"/>
</dbReference>
<feature type="binding site" evidence="11">
    <location>
        <position position="16"/>
    </location>
    <ligand>
        <name>Mn(2+)</name>
        <dbReference type="ChEBI" id="CHEBI:29035"/>
    </ligand>
</feature>
<dbReference type="GO" id="GO:0003852">
    <property type="term" value="F:2-isopropylmalate synthase activity"/>
    <property type="evidence" value="ECO:0007669"/>
    <property type="project" value="UniProtKB-UniRule"/>
</dbReference>
<comment type="function">
    <text evidence="11">Catalyzes the condensation of the acetyl group of acetyl-CoA with 3-methyl-2-oxobutanoate (2-ketoisovalerate) to form 3-carboxy-3-hydroxy-4-methylpentanoate (2-isopropylmalate).</text>
</comment>
<dbReference type="GO" id="GO:0005737">
    <property type="term" value="C:cytoplasm"/>
    <property type="evidence" value="ECO:0007669"/>
    <property type="project" value="UniProtKB-UniRule"/>
</dbReference>
<dbReference type="UniPathway" id="UPA00048">
    <property type="reaction ID" value="UER00070"/>
</dbReference>
<evidence type="ECO:0000313" key="14">
    <source>
        <dbReference type="Proteomes" id="UP000198304"/>
    </source>
</evidence>
<dbReference type="SUPFAM" id="SSF51569">
    <property type="entry name" value="Aldolase"/>
    <property type="match status" value="1"/>
</dbReference>
<dbReference type="NCBIfam" id="NF002088">
    <property type="entry name" value="PRK00915.1-5"/>
    <property type="match status" value="1"/>
</dbReference>
<dbReference type="CDD" id="cd07940">
    <property type="entry name" value="DRE_TIM_IPMS"/>
    <property type="match status" value="1"/>
</dbReference>
<dbReference type="PROSITE" id="PS50991">
    <property type="entry name" value="PYR_CT"/>
    <property type="match status" value="1"/>
</dbReference>
<dbReference type="GO" id="GO:0009098">
    <property type="term" value="P:L-leucine biosynthetic process"/>
    <property type="evidence" value="ECO:0007669"/>
    <property type="project" value="UniProtKB-UniRule"/>
</dbReference>
<evidence type="ECO:0000256" key="6">
    <source>
        <dbReference type="ARBA" id="ARBA00022605"/>
    </source>
</evidence>
<feature type="binding site" evidence="11">
    <location>
        <position position="240"/>
    </location>
    <ligand>
        <name>Mn(2+)</name>
        <dbReference type="ChEBI" id="CHEBI:29035"/>
    </ligand>
</feature>
<evidence type="ECO:0000256" key="3">
    <source>
        <dbReference type="ARBA" id="ARBA00012973"/>
    </source>
</evidence>
<dbReference type="EMBL" id="FZOJ01000038">
    <property type="protein sequence ID" value="SNT08286.1"/>
    <property type="molecule type" value="Genomic_DNA"/>
</dbReference>
<dbReference type="FunFam" id="1.10.238.260:FF:000001">
    <property type="entry name" value="2-isopropylmalate synthase"/>
    <property type="match status" value="1"/>
</dbReference>